<feature type="chain" id="PRO_5040164488" description="Secreted protein" evidence="2">
    <location>
        <begin position="23"/>
        <end position="145"/>
    </location>
</feature>
<sequence length="145" mass="15290">MKISTFGCVLLILGSFQVQGLGAGCTLTAGSPPPVSSDYSVPPRSNNPLDMCPLASVPASVPLPSGDRSLHRKPGKHQRTHFFSSRPHVSSTTCPPPRVLHHVSSTMCPPPRVLHHVSSTTCPHLGPDYLPASSTCSPSFSFPAV</sequence>
<protein>
    <recommendedName>
        <fullName evidence="5">Secreted protein</fullName>
    </recommendedName>
</protein>
<evidence type="ECO:0000313" key="4">
    <source>
        <dbReference type="Proteomes" id="UP001153269"/>
    </source>
</evidence>
<keyword evidence="2" id="KW-0732">Signal</keyword>
<feature type="compositionally biased region" description="Basic residues" evidence="1">
    <location>
        <begin position="70"/>
        <end position="80"/>
    </location>
</feature>
<evidence type="ECO:0000313" key="3">
    <source>
        <dbReference type="EMBL" id="CAB1436356.1"/>
    </source>
</evidence>
<name>A0A9N7YQZ5_PLEPL</name>
<organism evidence="3 4">
    <name type="scientific">Pleuronectes platessa</name>
    <name type="common">European plaice</name>
    <dbReference type="NCBI Taxonomy" id="8262"/>
    <lineage>
        <taxon>Eukaryota</taxon>
        <taxon>Metazoa</taxon>
        <taxon>Chordata</taxon>
        <taxon>Craniata</taxon>
        <taxon>Vertebrata</taxon>
        <taxon>Euteleostomi</taxon>
        <taxon>Actinopterygii</taxon>
        <taxon>Neopterygii</taxon>
        <taxon>Teleostei</taxon>
        <taxon>Neoteleostei</taxon>
        <taxon>Acanthomorphata</taxon>
        <taxon>Carangaria</taxon>
        <taxon>Pleuronectiformes</taxon>
        <taxon>Pleuronectoidei</taxon>
        <taxon>Pleuronectidae</taxon>
        <taxon>Pleuronectes</taxon>
    </lineage>
</organism>
<keyword evidence="4" id="KW-1185">Reference proteome</keyword>
<dbReference type="EMBL" id="CADEAL010001886">
    <property type="protein sequence ID" value="CAB1436356.1"/>
    <property type="molecule type" value="Genomic_DNA"/>
</dbReference>
<evidence type="ECO:0008006" key="5">
    <source>
        <dbReference type="Google" id="ProtNLM"/>
    </source>
</evidence>
<accession>A0A9N7YQZ5</accession>
<reference evidence="3" key="1">
    <citation type="submission" date="2020-03" db="EMBL/GenBank/DDBJ databases">
        <authorList>
            <person name="Weist P."/>
        </authorList>
    </citation>
    <scope>NUCLEOTIDE SEQUENCE</scope>
</reference>
<feature type="compositionally biased region" description="Polar residues" evidence="1">
    <location>
        <begin position="81"/>
        <end position="93"/>
    </location>
</feature>
<feature type="region of interest" description="Disordered" evidence="1">
    <location>
        <begin position="63"/>
        <end position="94"/>
    </location>
</feature>
<proteinExistence type="predicted"/>
<gene>
    <name evidence="3" type="ORF">PLEPLA_LOCUS24388</name>
</gene>
<feature type="signal peptide" evidence="2">
    <location>
        <begin position="1"/>
        <end position="22"/>
    </location>
</feature>
<comment type="caution">
    <text evidence="3">The sequence shown here is derived from an EMBL/GenBank/DDBJ whole genome shotgun (WGS) entry which is preliminary data.</text>
</comment>
<dbReference type="AlphaFoldDB" id="A0A9N7YQZ5"/>
<dbReference type="PROSITE" id="PS51257">
    <property type="entry name" value="PROKAR_LIPOPROTEIN"/>
    <property type="match status" value="1"/>
</dbReference>
<evidence type="ECO:0000256" key="2">
    <source>
        <dbReference type="SAM" id="SignalP"/>
    </source>
</evidence>
<evidence type="ECO:0000256" key="1">
    <source>
        <dbReference type="SAM" id="MobiDB-lite"/>
    </source>
</evidence>
<dbReference type="Proteomes" id="UP001153269">
    <property type="component" value="Unassembled WGS sequence"/>
</dbReference>